<accession>A0A316GMS7</accession>
<dbReference type="AlphaFoldDB" id="A0A316GMS7"/>
<feature type="transmembrane region" description="Helical" evidence="5">
    <location>
        <begin position="58"/>
        <end position="81"/>
    </location>
</feature>
<comment type="caution">
    <text evidence="7">The sequence shown here is derived from an EMBL/GenBank/DDBJ whole genome shotgun (WGS) entry which is preliminary data.</text>
</comment>
<dbReference type="RefSeq" id="WP_109664410.1">
    <property type="nucleotide sequence ID" value="NZ_QGGW01000001.1"/>
</dbReference>
<evidence type="ECO:0000256" key="3">
    <source>
        <dbReference type="ARBA" id="ARBA00022989"/>
    </source>
</evidence>
<evidence type="ECO:0000256" key="1">
    <source>
        <dbReference type="ARBA" id="ARBA00004141"/>
    </source>
</evidence>
<feature type="transmembrane region" description="Helical" evidence="5">
    <location>
        <begin position="233"/>
        <end position="254"/>
    </location>
</feature>
<evidence type="ECO:0000259" key="6">
    <source>
        <dbReference type="Pfam" id="PF00892"/>
    </source>
</evidence>
<gene>
    <name evidence="7" type="ORF">C7455_101250</name>
</gene>
<keyword evidence="4 5" id="KW-0472">Membrane</keyword>
<evidence type="ECO:0000313" key="7">
    <source>
        <dbReference type="EMBL" id="PWK62224.1"/>
    </source>
</evidence>
<name>A0A316GMS7_9RHOB</name>
<keyword evidence="3 5" id="KW-1133">Transmembrane helix</keyword>
<dbReference type="InterPro" id="IPR000620">
    <property type="entry name" value="EamA_dom"/>
</dbReference>
<reference evidence="7 8" key="1">
    <citation type="submission" date="2018-05" db="EMBL/GenBank/DDBJ databases">
        <title>Genomic Encyclopedia of Type Strains, Phase IV (KMG-IV): sequencing the most valuable type-strain genomes for metagenomic binning, comparative biology and taxonomic classification.</title>
        <authorList>
            <person name="Goeker M."/>
        </authorList>
    </citation>
    <scope>NUCLEOTIDE SEQUENCE [LARGE SCALE GENOMIC DNA]</scope>
    <source>
        <strain evidence="7 8">DSM 16097</strain>
    </source>
</reference>
<evidence type="ECO:0000256" key="4">
    <source>
        <dbReference type="ARBA" id="ARBA00023136"/>
    </source>
</evidence>
<evidence type="ECO:0000256" key="5">
    <source>
        <dbReference type="SAM" id="Phobius"/>
    </source>
</evidence>
<proteinExistence type="predicted"/>
<sequence length="296" mass="30716">MIPPRDLVLVAVVILAWGSNFSAMKLALEQVPPILFVGLRFAILVPLIVFFRRPAGWPAILAVGALINMGQFMFLFSGLAAGSSAGLASLIIQSQVPMTIVLAWAVYGERITLIQGLGIGLAALGLAGFGLASGGNITVQGLGLILCGALCWAVGNLVLRRLPGTDMLALFLWASLVPPLPMLGLSLLTETGAPWATITAISPAGWAAVIYVAVISTLLGYSIWGTLLSRHPAALITPFALMIPVVGVATAALVLGERVALAETVAGLVVLAGLCLAVFGQRYAARRAGRRRPPAP</sequence>
<feature type="transmembrane region" description="Helical" evidence="5">
    <location>
        <begin position="195"/>
        <end position="221"/>
    </location>
</feature>
<feature type="transmembrane region" description="Helical" evidence="5">
    <location>
        <begin position="137"/>
        <end position="158"/>
    </location>
</feature>
<dbReference type="InterPro" id="IPR037185">
    <property type="entry name" value="EmrE-like"/>
</dbReference>
<dbReference type="Proteomes" id="UP000245708">
    <property type="component" value="Unassembled WGS sequence"/>
</dbReference>
<dbReference type="PANTHER" id="PTHR32322:SF9">
    <property type="entry name" value="AMINO-ACID METABOLITE EFFLUX PUMP-RELATED"/>
    <property type="match status" value="1"/>
</dbReference>
<keyword evidence="8" id="KW-1185">Reference proteome</keyword>
<feature type="domain" description="EamA" evidence="6">
    <location>
        <begin position="8"/>
        <end position="128"/>
    </location>
</feature>
<feature type="transmembrane region" description="Helical" evidence="5">
    <location>
        <begin position="113"/>
        <end position="131"/>
    </location>
</feature>
<dbReference type="EMBL" id="QGGW01000001">
    <property type="protein sequence ID" value="PWK62224.1"/>
    <property type="molecule type" value="Genomic_DNA"/>
</dbReference>
<feature type="transmembrane region" description="Helical" evidence="5">
    <location>
        <begin position="260"/>
        <end position="280"/>
    </location>
</feature>
<keyword evidence="2 5" id="KW-0812">Transmembrane</keyword>
<evidence type="ECO:0000313" key="8">
    <source>
        <dbReference type="Proteomes" id="UP000245708"/>
    </source>
</evidence>
<dbReference type="SUPFAM" id="SSF103481">
    <property type="entry name" value="Multidrug resistance efflux transporter EmrE"/>
    <property type="match status" value="2"/>
</dbReference>
<dbReference type="InterPro" id="IPR050638">
    <property type="entry name" value="AA-Vitamin_Transporters"/>
</dbReference>
<protein>
    <submittedName>
        <fullName evidence="7">O-acetylserine/cysteine efflux transporter</fullName>
    </submittedName>
</protein>
<comment type="subcellular location">
    <subcellularLocation>
        <location evidence="1">Membrane</location>
        <topology evidence="1">Multi-pass membrane protein</topology>
    </subcellularLocation>
</comment>
<feature type="domain" description="EamA" evidence="6">
    <location>
        <begin position="141"/>
        <end position="278"/>
    </location>
</feature>
<feature type="transmembrane region" description="Helical" evidence="5">
    <location>
        <begin position="170"/>
        <end position="189"/>
    </location>
</feature>
<dbReference type="Pfam" id="PF00892">
    <property type="entry name" value="EamA"/>
    <property type="match status" value="2"/>
</dbReference>
<dbReference type="PANTHER" id="PTHR32322">
    <property type="entry name" value="INNER MEMBRANE TRANSPORTER"/>
    <property type="match status" value="1"/>
</dbReference>
<evidence type="ECO:0000256" key="2">
    <source>
        <dbReference type="ARBA" id="ARBA00022692"/>
    </source>
</evidence>
<dbReference type="OrthoDB" id="7158585at2"/>
<feature type="transmembrane region" description="Helical" evidence="5">
    <location>
        <begin position="87"/>
        <end position="106"/>
    </location>
</feature>
<feature type="transmembrane region" description="Helical" evidence="5">
    <location>
        <begin position="33"/>
        <end position="51"/>
    </location>
</feature>
<organism evidence="7 8">
    <name type="scientific">Roseicyclus mahoneyensis</name>
    <dbReference type="NCBI Taxonomy" id="164332"/>
    <lineage>
        <taxon>Bacteria</taxon>
        <taxon>Pseudomonadati</taxon>
        <taxon>Pseudomonadota</taxon>
        <taxon>Alphaproteobacteria</taxon>
        <taxon>Rhodobacterales</taxon>
        <taxon>Roseobacteraceae</taxon>
        <taxon>Roseicyclus</taxon>
    </lineage>
</organism>
<dbReference type="GO" id="GO:0016020">
    <property type="term" value="C:membrane"/>
    <property type="evidence" value="ECO:0007669"/>
    <property type="project" value="UniProtKB-SubCell"/>
</dbReference>